<feature type="compositionally biased region" description="Low complexity" evidence="1">
    <location>
        <begin position="215"/>
        <end position="238"/>
    </location>
</feature>
<dbReference type="InterPro" id="IPR039931">
    <property type="entry name" value="EEIG1/2-like"/>
</dbReference>
<evidence type="ECO:0000259" key="2">
    <source>
        <dbReference type="PROSITE" id="PS51840"/>
    </source>
</evidence>
<dbReference type="PANTHER" id="PTHR21456:SF1">
    <property type="entry name" value="C2 NT-TYPE DOMAIN-CONTAINING PROTEIN"/>
    <property type="match status" value="1"/>
</dbReference>
<protein>
    <recommendedName>
        <fullName evidence="2">C2 NT-type domain-containing protein</fullName>
    </recommendedName>
</protein>
<feature type="compositionally biased region" description="Acidic residues" evidence="1">
    <location>
        <begin position="479"/>
        <end position="499"/>
    </location>
</feature>
<feature type="compositionally biased region" description="Low complexity" evidence="1">
    <location>
        <begin position="182"/>
        <end position="197"/>
    </location>
</feature>
<feature type="region of interest" description="Disordered" evidence="1">
    <location>
        <begin position="447"/>
        <end position="499"/>
    </location>
</feature>
<dbReference type="Proteomes" id="UP000054477">
    <property type="component" value="Unassembled WGS sequence"/>
</dbReference>
<evidence type="ECO:0000313" key="3">
    <source>
        <dbReference type="EMBL" id="KIJ94086.1"/>
    </source>
</evidence>
<feature type="compositionally biased region" description="Basic and acidic residues" evidence="1">
    <location>
        <begin position="541"/>
        <end position="551"/>
    </location>
</feature>
<dbReference type="OrthoDB" id="3365224at2759"/>
<gene>
    <name evidence="3" type="ORF">K443DRAFT_370203</name>
</gene>
<feature type="region of interest" description="Disordered" evidence="1">
    <location>
        <begin position="1"/>
        <end position="34"/>
    </location>
</feature>
<feature type="region of interest" description="Disordered" evidence="1">
    <location>
        <begin position="527"/>
        <end position="553"/>
    </location>
</feature>
<organism evidence="3 4">
    <name type="scientific">Laccaria amethystina LaAM-08-1</name>
    <dbReference type="NCBI Taxonomy" id="1095629"/>
    <lineage>
        <taxon>Eukaryota</taxon>
        <taxon>Fungi</taxon>
        <taxon>Dikarya</taxon>
        <taxon>Basidiomycota</taxon>
        <taxon>Agaricomycotina</taxon>
        <taxon>Agaricomycetes</taxon>
        <taxon>Agaricomycetidae</taxon>
        <taxon>Agaricales</taxon>
        <taxon>Agaricineae</taxon>
        <taxon>Hydnangiaceae</taxon>
        <taxon>Laccaria</taxon>
    </lineage>
</organism>
<dbReference type="PANTHER" id="PTHR21456">
    <property type="entry name" value="FAMILY WITH SEQUENCE SIMILARITY 102"/>
    <property type="match status" value="1"/>
</dbReference>
<dbReference type="InterPro" id="IPR019448">
    <property type="entry name" value="NT-C2"/>
</dbReference>
<keyword evidence="4" id="KW-1185">Reference proteome</keyword>
<feature type="compositionally biased region" description="Basic and acidic residues" evidence="1">
    <location>
        <begin position="150"/>
        <end position="159"/>
    </location>
</feature>
<evidence type="ECO:0000256" key="1">
    <source>
        <dbReference type="SAM" id="MobiDB-lite"/>
    </source>
</evidence>
<dbReference type="HOGENOM" id="CLU_019140_0_0_1"/>
<evidence type="ECO:0000313" key="4">
    <source>
        <dbReference type="Proteomes" id="UP000054477"/>
    </source>
</evidence>
<accession>A0A0C9X8X8</accession>
<feature type="compositionally biased region" description="Low complexity" evidence="1">
    <location>
        <begin position="1"/>
        <end position="11"/>
    </location>
</feature>
<proteinExistence type="predicted"/>
<dbReference type="Pfam" id="PF10358">
    <property type="entry name" value="NT-C2"/>
    <property type="match status" value="1"/>
</dbReference>
<dbReference type="STRING" id="1095629.A0A0C9X8X8"/>
<dbReference type="AlphaFoldDB" id="A0A0C9X8X8"/>
<reference evidence="4" key="2">
    <citation type="submission" date="2015-01" db="EMBL/GenBank/DDBJ databases">
        <title>Evolutionary Origins and Diversification of the Mycorrhizal Mutualists.</title>
        <authorList>
            <consortium name="DOE Joint Genome Institute"/>
            <consortium name="Mycorrhizal Genomics Consortium"/>
            <person name="Kohler A."/>
            <person name="Kuo A."/>
            <person name="Nagy L.G."/>
            <person name="Floudas D."/>
            <person name="Copeland A."/>
            <person name="Barry K.W."/>
            <person name="Cichocki N."/>
            <person name="Veneault-Fourrey C."/>
            <person name="LaButti K."/>
            <person name="Lindquist E.A."/>
            <person name="Lipzen A."/>
            <person name="Lundell T."/>
            <person name="Morin E."/>
            <person name="Murat C."/>
            <person name="Riley R."/>
            <person name="Ohm R."/>
            <person name="Sun H."/>
            <person name="Tunlid A."/>
            <person name="Henrissat B."/>
            <person name="Grigoriev I.V."/>
            <person name="Hibbett D.S."/>
            <person name="Martin F."/>
        </authorList>
    </citation>
    <scope>NUCLEOTIDE SEQUENCE [LARGE SCALE GENOMIC DNA]</scope>
    <source>
        <strain evidence="4">LaAM-08-1</strain>
    </source>
</reference>
<feature type="region of interest" description="Disordered" evidence="1">
    <location>
        <begin position="576"/>
        <end position="643"/>
    </location>
</feature>
<feature type="compositionally biased region" description="Low complexity" evidence="1">
    <location>
        <begin position="601"/>
        <end position="626"/>
    </location>
</feature>
<sequence length="689" mass="74406">MPVSTHTPSSHSSRHLATAHHDNDPPKTPKTPKHLFLHKPLSTVNLNEPAQPPLTPSGLRAQFNHLRPRHAYFHVKVQIHQISSVPLMRGEFGVRWKFKGVRTPPGTKHGPGFLGIVRSRSRAGGQRCDSSATSKGKAKEDEDVESLESEESRHGHHDASASSVKEFGNLGSTPSVHTHRFGSGTSAQTTSSHASSSLREFGSTEETLSVHTHRSASGTSTQTTSSHVSSSCNHASSNSEQHLSANWSATSSTLFSASTSVNPSRVTISQGATSSGSTFAFPTPSCHAASSPSSPARGMTPFLKLKDHAVAWQHTLSTTLKFDIERDTLGLLPNPLKLVVMQRVIPDDPDGNPSNPRLGAVYLNLAEYVGQGSVERRYLLRESKTNATLKLTIELEHIGGETQYIPPPLPKGEILTGIAGFLESDVYRKRPRELDLYGPYRNQEELEIDLLGGPPRTVRPPRAAKSRHAGTSRAQDVDQNQDSDLNEDGDEECEEEEEAFDVHRLHVAYGPKTTEALIEALFNPVRTSEKRKESPFTYYEPKTKKNPESKKPVGLGLAMPELEGDKDATIGRTGSNPTHITYQRQHQHPTIEGSMKKKAGSVCSAATTASTTSSSSASVRTTSSSAKSKRSSPSVNHAHAAPGGRVVVEKGGAVHGGAGAGLDGHLENVHGVRAWWRKVASRPGTPTLR</sequence>
<feature type="region of interest" description="Disordered" evidence="1">
    <location>
        <begin position="119"/>
        <end position="238"/>
    </location>
</feature>
<reference evidence="3 4" key="1">
    <citation type="submission" date="2014-04" db="EMBL/GenBank/DDBJ databases">
        <authorList>
            <consortium name="DOE Joint Genome Institute"/>
            <person name="Kuo A."/>
            <person name="Kohler A."/>
            <person name="Nagy L.G."/>
            <person name="Floudas D."/>
            <person name="Copeland A."/>
            <person name="Barry K.W."/>
            <person name="Cichocki N."/>
            <person name="Veneault-Fourrey C."/>
            <person name="LaButti K."/>
            <person name="Lindquist E.A."/>
            <person name="Lipzen A."/>
            <person name="Lundell T."/>
            <person name="Morin E."/>
            <person name="Murat C."/>
            <person name="Sun H."/>
            <person name="Tunlid A."/>
            <person name="Henrissat B."/>
            <person name="Grigoriev I.V."/>
            <person name="Hibbett D.S."/>
            <person name="Martin F."/>
            <person name="Nordberg H.P."/>
            <person name="Cantor M.N."/>
            <person name="Hua S.X."/>
        </authorList>
    </citation>
    <scope>NUCLEOTIDE SEQUENCE [LARGE SCALE GENOMIC DNA]</scope>
    <source>
        <strain evidence="3 4">LaAM-08-1</strain>
    </source>
</reference>
<dbReference type="PROSITE" id="PS51840">
    <property type="entry name" value="C2_NT"/>
    <property type="match status" value="1"/>
</dbReference>
<name>A0A0C9X8X8_9AGAR</name>
<feature type="domain" description="C2 NT-type" evidence="2">
    <location>
        <begin position="63"/>
        <end position="397"/>
    </location>
</feature>
<dbReference type="EMBL" id="KN838810">
    <property type="protein sequence ID" value="KIJ94086.1"/>
    <property type="molecule type" value="Genomic_DNA"/>
</dbReference>